<dbReference type="AlphaFoldDB" id="A0A1Y2CMA9"/>
<dbReference type="EMBL" id="MCGO01000012">
    <property type="protein sequence ID" value="ORY48066.1"/>
    <property type="molecule type" value="Genomic_DNA"/>
</dbReference>
<keyword evidence="2" id="KW-1185">Reference proteome</keyword>
<comment type="caution">
    <text evidence="1">The sequence shown here is derived from an EMBL/GenBank/DDBJ whole genome shotgun (WGS) entry which is preliminary data.</text>
</comment>
<dbReference type="Proteomes" id="UP000193642">
    <property type="component" value="Unassembled WGS sequence"/>
</dbReference>
<reference evidence="1 2" key="1">
    <citation type="submission" date="2016-07" db="EMBL/GenBank/DDBJ databases">
        <title>Pervasive Adenine N6-methylation of Active Genes in Fungi.</title>
        <authorList>
            <consortium name="DOE Joint Genome Institute"/>
            <person name="Mondo S.J."/>
            <person name="Dannebaum R.O."/>
            <person name="Kuo R.C."/>
            <person name="Labutti K."/>
            <person name="Haridas S."/>
            <person name="Kuo A."/>
            <person name="Salamov A."/>
            <person name="Ahrendt S.R."/>
            <person name="Lipzen A."/>
            <person name="Sullivan W."/>
            <person name="Andreopoulos W.B."/>
            <person name="Clum A."/>
            <person name="Lindquist E."/>
            <person name="Daum C."/>
            <person name="Ramamoorthy G.K."/>
            <person name="Gryganskyi A."/>
            <person name="Culley D."/>
            <person name="Magnuson J.K."/>
            <person name="James T.Y."/>
            <person name="O'Malley M.A."/>
            <person name="Stajich J.E."/>
            <person name="Spatafora J.W."/>
            <person name="Visel A."/>
            <person name="Grigoriev I.V."/>
        </authorList>
    </citation>
    <scope>NUCLEOTIDE SEQUENCE [LARGE SCALE GENOMIC DNA]</scope>
    <source>
        <strain evidence="1 2">JEL800</strain>
    </source>
</reference>
<evidence type="ECO:0000313" key="2">
    <source>
        <dbReference type="Proteomes" id="UP000193642"/>
    </source>
</evidence>
<organism evidence="1 2">
    <name type="scientific">Rhizoclosmatium globosum</name>
    <dbReference type="NCBI Taxonomy" id="329046"/>
    <lineage>
        <taxon>Eukaryota</taxon>
        <taxon>Fungi</taxon>
        <taxon>Fungi incertae sedis</taxon>
        <taxon>Chytridiomycota</taxon>
        <taxon>Chytridiomycota incertae sedis</taxon>
        <taxon>Chytridiomycetes</taxon>
        <taxon>Chytridiales</taxon>
        <taxon>Chytriomycetaceae</taxon>
        <taxon>Rhizoclosmatium</taxon>
    </lineage>
</organism>
<name>A0A1Y2CMA9_9FUNG</name>
<dbReference type="OrthoDB" id="10567095at2759"/>
<gene>
    <name evidence="1" type="ORF">BCR33DRAFT_848129</name>
</gene>
<sequence length="212" mass="21210">MSFQQLAVFSGSTCSVGSATFGVAASVPALTNNQASCSSLVGSGVPCKAVGTFSESLVCSNGAQDLLNLMSGSVLTISIYADAACGSPIETAATVLDKCISLSSSGNNFNAIFTSKNGTFGATLYDDSACKVVSKDQSTSTPATLPQCQGQAAPAVGQCAKIPADCVAAFSSKYNGISVGSFKYDQIVATAKSSAFAVGFSFAAGVAALFLF</sequence>
<protein>
    <submittedName>
        <fullName evidence="1">Uncharacterized protein</fullName>
    </submittedName>
</protein>
<proteinExistence type="predicted"/>
<accession>A0A1Y2CMA9</accession>
<evidence type="ECO:0000313" key="1">
    <source>
        <dbReference type="EMBL" id="ORY48066.1"/>
    </source>
</evidence>